<feature type="compositionally biased region" description="Basic and acidic residues" evidence="1">
    <location>
        <begin position="1"/>
        <end position="17"/>
    </location>
</feature>
<protein>
    <recommendedName>
        <fullName evidence="4">RNA polymerase-associated protein LEO1</fullName>
    </recommendedName>
</protein>
<comment type="caution">
    <text evidence="2">The sequence shown here is derived from an EMBL/GenBank/DDBJ whole genome shotgun (WGS) entry which is preliminary data.</text>
</comment>
<feature type="region of interest" description="Disordered" evidence="1">
    <location>
        <begin position="1"/>
        <end position="106"/>
    </location>
</feature>
<dbReference type="EMBL" id="JAWIZZ010000006">
    <property type="protein sequence ID" value="KAK5782201.1"/>
    <property type="molecule type" value="Genomic_DNA"/>
</dbReference>
<proteinExistence type="predicted"/>
<evidence type="ECO:0000313" key="2">
    <source>
        <dbReference type="EMBL" id="KAK5782201.1"/>
    </source>
</evidence>
<feature type="compositionally biased region" description="Acidic residues" evidence="1">
    <location>
        <begin position="389"/>
        <end position="433"/>
    </location>
</feature>
<keyword evidence="3" id="KW-1185">Reference proteome</keyword>
<evidence type="ECO:0000313" key="3">
    <source>
        <dbReference type="Proteomes" id="UP001306508"/>
    </source>
</evidence>
<accession>A0AAN8A9K8</accession>
<sequence length="476" mass="55096">MSDINDKNLEMVTDDSKSSASNTFVSEPKESNSIEDVRKIEDNKEESKSTEENRISKEKGGNQHDNDDDDNDGDGDGDDIDDLFGDEEEEEDDEGDFVTGRRRNLDVDDEEEMYTRKFYGEDISNLSGQEDEDDKAHFKEQDVELVRHMVPYKVTPDNDSDKIIYYAKVPAFLMIDPIAFDPPTFEEKVKERLSNFSSREDQLGDLLIDENTVRWRYSRDSNQKVFRESNTQIVQWSDGSYSLKIGDEYSDILVNDTDNTFLAVSHDEQELMQCVDGGEVKKTLMFIPTSTNSKVHQRLSSAVARRVQRATAGPGTYLINVDPELEKNELERKQQQIIRERRRRQNKEKELLDSPDNTFGSNRNLFNKRDDSTSASLYGSKSRRSRGDEYEEDDFLVDDDEDEEFDSNQDEEEEEEEEEEDYDNDDDAAEEEEEKARAARLKESKRSESMIYADSQSEEESQKRRKVAVISDDDDE</sequence>
<feature type="compositionally biased region" description="Polar residues" evidence="1">
    <location>
        <begin position="355"/>
        <end position="365"/>
    </location>
</feature>
<reference evidence="3" key="1">
    <citation type="submission" date="2023-07" db="EMBL/GenBank/DDBJ databases">
        <title>A draft genome of Kazachstania heterogenica Y-27499.</title>
        <authorList>
            <person name="Donic C."/>
            <person name="Kralova J.S."/>
            <person name="Fidel L."/>
            <person name="Ben-Dor S."/>
            <person name="Jung S."/>
        </authorList>
    </citation>
    <scope>NUCLEOTIDE SEQUENCE [LARGE SCALE GENOMIC DNA]</scope>
    <source>
        <strain evidence="3">Y27499</strain>
    </source>
</reference>
<dbReference type="GO" id="GO:0032968">
    <property type="term" value="P:positive regulation of transcription elongation by RNA polymerase II"/>
    <property type="evidence" value="ECO:0007669"/>
    <property type="project" value="TreeGrafter"/>
</dbReference>
<feature type="compositionally biased region" description="Basic and acidic residues" evidence="1">
    <location>
        <begin position="27"/>
        <end position="65"/>
    </location>
</feature>
<evidence type="ECO:0000256" key="1">
    <source>
        <dbReference type="SAM" id="MobiDB-lite"/>
    </source>
</evidence>
<dbReference type="AlphaFoldDB" id="A0AAN8A9K8"/>
<feature type="compositionally biased region" description="Acidic residues" evidence="1">
    <location>
        <begin position="66"/>
        <end position="96"/>
    </location>
</feature>
<dbReference type="Proteomes" id="UP001306508">
    <property type="component" value="Unassembled WGS sequence"/>
</dbReference>
<feature type="region of interest" description="Disordered" evidence="1">
    <location>
        <begin position="338"/>
        <end position="476"/>
    </location>
</feature>
<dbReference type="PANTHER" id="PTHR23146:SF0">
    <property type="entry name" value="RNA POLYMERASE-ASSOCIATED PROTEIN LEO1"/>
    <property type="match status" value="1"/>
</dbReference>
<name>A0AAN8A9K8_9SACH</name>
<dbReference type="Pfam" id="PF04004">
    <property type="entry name" value="Leo1"/>
    <property type="match status" value="1"/>
</dbReference>
<evidence type="ECO:0008006" key="4">
    <source>
        <dbReference type="Google" id="ProtNLM"/>
    </source>
</evidence>
<dbReference type="PANTHER" id="PTHR23146">
    <property type="entry name" value="LEO1 PROTEIN"/>
    <property type="match status" value="1"/>
</dbReference>
<feature type="compositionally biased region" description="Basic and acidic residues" evidence="1">
    <location>
        <begin position="434"/>
        <end position="448"/>
    </location>
</feature>
<gene>
    <name evidence="2" type="ORF">RI543_000130</name>
</gene>
<organism evidence="2 3">
    <name type="scientific">Arxiozyma heterogenica</name>
    <dbReference type="NCBI Taxonomy" id="278026"/>
    <lineage>
        <taxon>Eukaryota</taxon>
        <taxon>Fungi</taxon>
        <taxon>Dikarya</taxon>
        <taxon>Ascomycota</taxon>
        <taxon>Saccharomycotina</taxon>
        <taxon>Saccharomycetes</taxon>
        <taxon>Saccharomycetales</taxon>
        <taxon>Saccharomycetaceae</taxon>
        <taxon>Arxiozyma</taxon>
    </lineage>
</organism>
<dbReference type="GO" id="GO:1990269">
    <property type="term" value="F:RNA polymerase II C-terminal domain phosphoserine binding"/>
    <property type="evidence" value="ECO:0007669"/>
    <property type="project" value="TreeGrafter"/>
</dbReference>
<dbReference type="InterPro" id="IPR007149">
    <property type="entry name" value="Leo1"/>
</dbReference>
<dbReference type="GO" id="GO:0016593">
    <property type="term" value="C:Cdc73/Paf1 complex"/>
    <property type="evidence" value="ECO:0007669"/>
    <property type="project" value="InterPro"/>
</dbReference>
<dbReference type="GO" id="GO:0006368">
    <property type="term" value="P:transcription elongation by RNA polymerase II"/>
    <property type="evidence" value="ECO:0007669"/>
    <property type="project" value="InterPro"/>
</dbReference>